<evidence type="ECO:0000313" key="8">
    <source>
        <dbReference type="Proteomes" id="UP000008281"/>
    </source>
</evidence>
<feature type="transmembrane region" description="Helical" evidence="6">
    <location>
        <begin position="77"/>
        <end position="98"/>
    </location>
</feature>
<dbReference type="PANTHER" id="PTHR31216">
    <property type="entry name" value="SERPENTINE RECEPTOR CLASS BETA-1-RELATED-RELATED"/>
    <property type="match status" value="1"/>
</dbReference>
<comment type="subcellular location">
    <subcellularLocation>
        <location evidence="1">Membrane</location>
        <topology evidence="1">Multi-pass membrane protein</topology>
    </subcellularLocation>
</comment>
<dbReference type="OrthoDB" id="5900549at2759"/>
<dbReference type="Proteomes" id="UP000008281">
    <property type="component" value="Unassembled WGS sequence"/>
</dbReference>
<evidence type="ECO:0000256" key="5">
    <source>
        <dbReference type="ARBA" id="ARBA00023136"/>
    </source>
</evidence>
<protein>
    <submittedName>
        <fullName evidence="7">Uncharacterized protein</fullName>
    </submittedName>
</protein>
<feature type="transmembrane region" description="Helical" evidence="6">
    <location>
        <begin position="144"/>
        <end position="163"/>
    </location>
</feature>
<dbReference type="GO" id="GO:0016020">
    <property type="term" value="C:membrane"/>
    <property type="evidence" value="ECO:0007669"/>
    <property type="project" value="UniProtKB-SubCell"/>
</dbReference>
<evidence type="ECO:0000256" key="3">
    <source>
        <dbReference type="ARBA" id="ARBA00022692"/>
    </source>
</evidence>
<evidence type="ECO:0000313" key="7">
    <source>
        <dbReference type="EMBL" id="EFP09215.1"/>
    </source>
</evidence>
<name>E3LSW4_CAERE</name>
<organism evidence="8">
    <name type="scientific">Caenorhabditis remanei</name>
    <name type="common">Caenorhabditis vulgaris</name>
    <dbReference type="NCBI Taxonomy" id="31234"/>
    <lineage>
        <taxon>Eukaryota</taxon>
        <taxon>Metazoa</taxon>
        <taxon>Ecdysozoa</taxon>
        <taxon>Nematoda</taxon>
        <taxon>Chromadorea</taxon>
        <taxon>Rhabditida</taxon>
        <taxon>Rhabditina</taxon>
        <taxon>Rhabditomorpha</taxon>
        <taxon>Rhabditoidea</taxon>
        <taxon>Rhabditidae</taxon>
        <taxon>Peloderinae</taxon>
        <taxon>Caenorhabditis</taxon>
    </lineage>
</organism>
<dbReference type="InterPro" id="IPR002184">
    <property type="entry name" value="7TM_GPCR_serpentine_rcpt_Srb"/>
</dbReference>
<dbReference type="PRINTS" id="PR00699">
    <property type="entry name" value="TMPROTEINSRB"/>
</dbReference>
<reference evidence="7" key="1">
    <citation type="submission" date="2007-07" db="EMBL/GenBank/DDBJ databases">
        <title>PCAP assembly of the Caenorhabditis remanei genome.</title>
        <authorList>
            <consortium name="The Caenorhabditis remanei Sequencing Consortium"/>
            <person name="Wilson R.K."/>
        </authorList>
    </citation>
    <scope>NUCLEOTIDE SEQUENCE [LARGE SCALE GENOMIC DNA]</scope>
    <source>
        <strain evidence="7">PB4641</strain>
    </source>
</reference>
<evidence type="ECO:0000256" key="6">
    <source>
        <dbReference type="SAM" id="Phobius"/>
    </source>
</evidence>
<gene>
    <name evidence="7" type="ORF">CRE_25096</name>
</gene>
<feature type="transmembrane region" description="Helical" evidence="6">
    <location>
        <begin position="119"/>
        <end position="138"/>
    </location>
</feature>
<feature type="transmembrane region" description="Helical" evidence="6">
    <location>
        <begin position="170"/>
        <end position="187"/>
    </location>
</feature>
<dbReference type="HOGENOM" id="CLU_045882_0_0_1"/>
<dbReference type="AlphaFoldDB" id="E3LSW4"/>
<dbReference type="Pfam" id="PF02175">
    <property type="entry name" value="7TM_GPCR_Srb"/>
    <property type="match status" value="1"/>
</dbReference>
<feature type="transmembrane region" description="Helical" evidence="6">
    <location>
        <begin position="260"/>
        <end position="284"/>
    </location>
</feature>
<keyword evidence="5 6" id="KW-0472">Membrane</keyword>
<dbReference type="OMA" id="SHAIFFA"/>
<feature type="transmembrane region" description="Helical" evidence="6">
    <location>
        <begin position="207"/>
        <end position="232"/>
    </location>
</feature>
<comment type="similarity">
    <text evidence="2">Belongs to the nematode receptor-like protein srb family.</text>
</comment>
<evidence type="ECO:0000256" key="4">
    <source>
        <dbReference type="ARBA" id="ARBA00022989"/>
    </source>
</evidence>
<dbReference type="InParanoid" id="E3LSW4"/>
<keyword evidence="4 6" id="KW-1133">Transmembrane helix</keyword>
<evidence type="ECO:0000256" key="2">
    <source>
        <dbReference type="ARBA" id="ARBA00006860"/>
    </source>
</evidence>
<dbReference type="eggNOG" id="ENOG502TJDE">
    <property type="taxonomic scope" value="Eukaryota"/>
</dbReference>
<sequence>MVIVKKNQNPRKFVFFALKVCSFPHSSLLVSQFRNLLIRIRLQRVEEKDNCGLSTDILDLFWFLLYFFNFWGFELNFYLIISLVLFQFIHVLLPFISIGPCDFIIASKWVRIGHPLGSFLMTLSTIFPISISIERFIAMKTARIYETAPVILGPILVILIVNSEKIIGETSLNFQISIDLILIIFIYKDEQFDSGAISFMIFPSKVAGKMFLFFMVILLLNIINFMFNFFLFRENKRLKKMNISLATKYQLEEVYLSSKFVISVTFLHFSFFAAYLFMMIISGLVLKSIMTPLDIWAFNGVLMSMIATYLFLIGICSVYLYDTIRAKKTSEIIGNIQLKSTGTAGALNYDNAIFSIWNSASSLATRRNV</sequence>
<dbReference type="EMBL" id="DS268414">
    <property type="protein sequence ID" value="EFP09215.1"/>
    <property type="molecule type" value="Genomic_DNA"/>
</dbReference>
<feature type="transmembrane region" description="Helical" evidence="6">
    <location>
        <begin position="296"/>
        <end position="321"/>
    </location>
</feature>
<keyword evidence="3 6" id="KW-0812">Transmembrane</keyword>
<dbReference type="PANTHER" id="PTHR31216:SF3">
    <property type="entry name" value="SERPENTINE RECEPTOR CLASS BETA-15-RELATED"/>
    <property type="match status" value="1"/>
</dbReference>
<accession>E3LSW4</accession>
<evidence type="ECO:0000256" key="1">
    <source>
        <dbReference type="ARBA" id="ARBA00004141"/>
    </source>
</evidence>
<dbReference type="GO" id="GO:0004888">
    <property type="term" value="F:transmembrane signaling receptor activity"/>
    <property type="evidence" value="ECO:0007669"/>
    <property type="project" value="InterPro"/>
</dbReference>
<dbReference type="GO" id="GO:0007606">
    <property type="term" value="P:sensory perception of chemical stimulus"/>
    <property type="evidence" value="ECO:0007669"/>
    <property type="project" value="InterPro"/>
</dbReference>
<feature type="transmembrane region" description="Helical" evidence="6">
    <location>
        <begin position="51"/>
        <end position="71"/>
    </location>
</feature>
<keyword evidence="8" id="KW-1185">Reference proteome</keyword>
<proteinExistence type="inferred from homology"/>